<dbReference type="Gene3D" id="3.40.50.1240">
    <property type="entry name" value="Phosphoglycerate mutase-like"/>
    <property type="match status" value="1"/>
</dbReference>
<keyword evidence="2" id="KW-1185">Reference proteome</keyword>
<gene>
    <name evidence="1" type="ORF">PFISCL1PPCAC_603</name>
</gene>
<feature type="non-terminal residue" evidence="1">
    <location>
        <position position="1"/>
    </location>
</feature>
<dbReference type="AlphaFoldDB" id="A0AAV5US69"/>
<feature type="non-terminal residue" evidence="1">
    <location>
        <position position="132"/>
    </location>
</feature>
<organism evidence="1 2">
    <name type="scientific">Pristionchus fissidentatus</name>
    <dbReference type="NCBI Taxonomy" id="1538716"/>
    <lineage>
        <taxon>Eukaryota</taxon>
        <taxon>Metazoa</taxon>
        <taxon>Ecdysozoa</taxon>
        <taxon>Nematoda</taxon>
        <taxon>Chromadorea</taxon>
        <taxon>Rhabditida</taxon>
        <taxon>Rhabditina</taxon>
        <taxon>Diplogasteromorpha</taxon>
        <taxon>Diplogasteroidea</taxon>
        <taxon>Neodiplogasteridae</taxon>
        <taxon>Pristionchus</taxon>
    </lineage>
</organism>
<evidence type="ECO:0000313" key="2">
    <source>
        <dbReference type="Proteomes" id="UP001432322"/>
    </source>
</evidence>
<sequence>QFRKLELNSFKCSKAADDAEIFTKPGRFALTESVILMADSGAILPEWMTPEVIGEAREVNSKTLRWQLGLGEFRDEKILKFNAGQLLDTLIEGMKSTWECRGAATPAAACKKVFHAYSTHDYILNVMLELLG</sequence>
<evidence type="ECO:0000313" key="1">
    <source>
        <dbReference type="EMBL" id="GMT09306.1"/>
    </source>
</evidence>
<proteinExistence type="predicted"/>
<protein>
    <submittedName>
        <fullName evidence="1">Uncharacterized protein</fullName>
    </submittedName>
</protein>
<reference evidence="1" key="1">
    <citation type="submission" date="2023-10" db="EMBL/GenBank/DDBJ databases">
        <title>Genome assembly of Pristionchus species.</title>
        <authorList>
            <person name="Yoshida K."/>
            <person name="Sommer R.J."/>
        </authorList>
    </citation>
    <scope>NUCLEOTIDE SEQUENCE</scope>
    <source>
        <strain evidence="1">RS5133</strain>
    </source>
</reference>
<dbReference type="SUPFAM" id="SSF53254">
    <property type="entry name" value="Phosphoglycerate mutase-like"/>
    <property type="match status" value="1"/>
</dbReference>
<name>A0AAV5US69_9BILA</name>
<dbReference type="EMBL" id="BTSY01000001">
    <property type="protein sequence ID" value="GMT09306.1"/>
    <property type="molecule type" value="Genomic_DNA"/>
</dbReference>
<accession>A0AAV5US69</accession>
<dbReference type="GO" id="GO:0016791">
    <property type="term" value="F:phosphatase activity"/>
    <property type="evidence" value="ECO:0007669"/>
    <property type="project" value="UniProtKB-ARBA"/>
</dbReference>
<comment type="caution">
    <text evidence="1">The sequence shown here is derived from an EMBL/GenBank/DDBJ whole genome shotgun (WGS) entry which is preliminary data.</text>
</comment>
<dbReference type="InterPro" id="IPR029033">
    <property type="entry name" value="His_PPase_superfam"/>
</dbReference>
<dbReference type="Proteomes" id="UP001432322">
    <property type="component" value="Unassembled WGS sequence"/>
</dbReference>